<feature type="domain" description="YHS" evidence="1">
    <location>
        <begin position="212"/>
        <end position="240"/>
    </location>
</feature>
<dbReference type="AlphaFoldDB" id="A0A7V8VCQ3"/>
<dbReference type="Proteomes" id="UP000542342">
    <property type="component" value="Unassembled WGS sequence"/>
</dbReference>
<dbReference type="InterPro" id="IPR007029">
    <property type="entry name" value="YHS_dom"/>
</dbReference>
<dbReference type="InterPro" id="IPR012348">
    <property type="entry name" value="RNR-like"/>
</dbReference>
<dbReference type="Gene3D" id="1.10.620.20">
    <property type="entry name" value="Ribonucleotide Reductase, subunit A"/>
    <property type="match status" value="1"/>
</dbReference>
<keyword evidence="3" id="KW-1185">Reference proteome</keyword>
<accession>A0A7V8VCQ3</accession>
<dbReference type="SUPFAM" id="SSF47240">
    <property type="entry name" value="Ferritin-like"/>
    <property type="match status" value="1"/>
</dbReference>
<evidence type="ECO:0000259" key="1">
    <source>
        <dbReference type="Pfam" id="PF04945"/>
    </source>
</evidence>
<dbReference type="Pfam" id="PF04945">
    <property type="entry name" value="YHS"/>
    <property type="match status" value="1"/>
</dbReference>
<evidence type="ECO:0000313" key="3">
    <source>
        <dbReference type="Proteomes" id="UP000542342"/>
    </source>
</evidence>
<organism evidence="2 3">
    <name type="scientific">Thermogemmata fonticola</name>
    <dbReference type="NCBI Taxonomy" id="2755323"/>
    <lineage>
        <taxon>Bacteria</taxon>
        <taxon>Pseudomonadati</taxon>
        <taxon>Planctomycetota</taxon>
        <taxon>Planctomycetia</taxon>
        <taxon>Gemmatales</taxon>
        <taxon>Gemmataceae</taxon>
        <taxon>Thermogemmata</taxon>
    </lineage>
</organism>
<evidence type="ECO:0000313" key="2">
    <source>
        <dbReference type="EMBL" id="MBA2225372.1"/>
    </source>
</evidence>
<proteinExistence type="predicted"/>
<comment type="caution">
    <text evidence="2">The sequence shown here is derived from an EMBL/GenBank/DDBJ whole genome shotgun (WGS) entry which is preliminary data.</text>
</comment>
<dbReference type="RefSeq" id="WP_194536802.1">
    <property type="nucleotide sequence ID" value="NZ_JACEFB010000002.1"/>
</dbReference>
<reference evidence="2 3" key="1">
    <citation type="submission" date="2020-07" db="EMBL/GenBank/DDBJ databases">
        <title>Thermogemmata thermophila gen. nov., sp. nov., a novel moderate thermophilic planctomycete from a Kamchatka hot spring.</title>
        <authorList>
            <person name="Elcheninov A.G."/>
            <person name="Podosokorskaya O.A."/>
            <person name="Kovaleva O.L."/>
            <person name="Novikov A."/>
            <person name="Bonch-Osmolovskaya E.A."/>
            <person name="Toshchakov S.V."/>
            <person name="Kublanov I.V."/>
        </authorList>
    </citation>
    <scope>NUCLEOTIDE SEQUENCE [LARGE SCALE GENOMIC DNA]</scope>
    <source>
        <strain evidence="2 3">2918</strain>
    </source>
</reference>
<dbReference type="EMBL" id="JACEFB010000002">
    <property type="protein sequence ID" value="MBA2225372.1"/>
    <property type="molecule type" value="Genomic_DNA"/>
</dbReference>
<dbReference type="InterPro" id="IPR009078">
    <property type="entry name" value="Ferritin-like_SF"/>
</dbReference>
<sequence>MLARWFAHLSLGVASGFWVFLCAGSNGVAQTSRPATPQEVEAIKLALQELQGFIGEWNLEATRKTGGKLEAWKETVRWNWHFPPAGPCLKVEFAQGKGKYFTSGQVTYDVAAKQYRLLLQTVEKKKLDLRGKVIRGTLKVESKDAAGDVHRITMTTLAEGVRFQVRYDRQEGGRGIFLNVLGFQGNRVGESFAAGKKAPECIVSGGAATIPVTYQGKQYFVCCTGCRDEFYANPEKYISAASKK</sequence>
<protein>
    <submittedName>
        <fullName evidence="2">YHS domain-containing protein</fullName>
    </submittedName>
</protein>
<name>A0A7V8VCQ3_9BACT</name>
<gene>
    <name evidence="2" type="ORF">H0921_04250</name>
</gene>
<dbReference type="GO" id="GO:0016491">
    <property type="term" value="F:oxidoreductase activity"/>
    <property type="evidence" value="ECO:0007669"/>
    <property type="project" value="InterPro"/>
</dbReference>